<dbReference type="Pfam" id="PF04545">
    <property type="entry name" value="Sigma70_r4"/>
    <property type="match status" value="1"/>
</dbReference>
<dbReference type="Gene3D" id="1.10.10.10">
    <property type="entry name" value="Winged helix-like DNA-binding domain superfamily/Winged helix DNA-binding domain"/>
    <property type="match status" value="1"/>
</dbReference>
<dbReference type="PRINTS" id="PR00046">
    <property type="entry name" value="SIGMA70FCT"/>
</dbReference>
<dbReference type="InterPro" id="IPR000943">
    <property type="entry name" value="RNA_pol_sigma70"/>
</dbReference>
<reference evidence="3 4" key="1">
    <citation type="journal article" date="2016" name="Nat. Commun.">
        <title>Thousands of microbial genomes shed light on interconnected biogeochemical processes in an aquifer system.</title>
        <authorList>
            <person name="Anantharaman K."/>
            <person name="Brown C.T."/>
            <person name="Hug L.A."/>
            <person name="Sharon I."/>
            <person name="Castelle C.J."/>
            <person name="Probst A.J."/>
            <person name="Thomas B.C."/>
            <person name="Singh A."/>
            <person name="Wilkins M.J."/>
            <person name="Karaoz U."/>
            <person name="Brodie E.L."/>
            <person name="Williams K.H."/>
            <person name="Hubbard S.S."/>
            <person name="Banfield J.F."/>
        </authorList>
    </citation>
    <scope>NUCLEOTIDE SEQUENCE [LARGE SCALE GENOMIC DNA]</scope>
</reference>
<organism evidence="3 4">
    <name type="scientific">Candidatus Jorgensenbacteria bacterium GWC1_48_12</name>
    <dbReference type="NCBI Taxonomy" id="1798469"/>
    <lineage>
        <taxon>Bacteria</taxon>
        <taxon>Candidatus Joergenseniibacteriota</taxon>
    </lineage>
</organism>
<proteinExistence type="predicted"/>
<name>A0A1F6BNC0_9BACT</name>
<dbReference type="InterPro" id="IPR007759">
    <property type="entry name" value="Asxl_HARE-HTH"/>
</dbReference>
<comment type="caution">
    <text evidence="3">The sequence shown here is derived from an EMBL/GenBank/DDBJ whole genome shotgun (WGS) entry which is preliminary data.</text>
</comment>
<dbReference type="InterPro" id="IPR007630">
    <property type="entry name" value="RNA_pol_sigma70_r4"/>
</dbReference>
<dbReference type="InterPro" id="IPR036388">
    <property type="entry name" value="WH-like_DNA-bd_sf"/>
</dbReference>
<dbReference type="PANTHER" id="PTHR30603">
    <property type="entry name" value="RNA POLYMERASE SIGMA FACTOR RPO"/>
    <property type="match status" value="1"/>
</dbReference>
<keyword evidence="1" id="KW-0804">Transcription</keyword>
<dbReference type="PROSITE" id="PS51913">
    <property type="entry name" value="HTH_HARE"/>
    <property type="match status" value="1"/>
</dbReference>
<dbReference type="InterPro" id="IPR050239">
    <property type="entry name" value="Sigma-70_RNA_pol_init_factors"/>
</dbReference>
<dbReference type="EMBL" id="MFKI01000030">
    <property type="protein sequence ID" value="OGG38047.1"/>
    <property type="molecule type" value="Genomic_DNA"/>
</dbReference>
<evidence type="ECO:0000313" key="3">
    <source>
        <dbReference type="EMBL" id="OGG38047.1"/>
    </source>
</evidence>
<dbReference type="CDD" id="cd06171">
    <property type="entry name" value="Sigma70_r4"/>
    <property type="match status" value="1"/>
</dbReference>
<protein>
    <recommendedName>
        <fullName evidence="2">HTH HARE-type domain-containing protein</fullName>
    </recommendedName>
</protein>
<dbReference type="InterPro" id="IPR013324">
    <property type="entry name" value="RNA_pol_sigma_r3/r4-like"/>
</dbReference>
<accession>A0A1F6BNC0</accession>
<evidence type="ECO:0000313" key="4">
    <source>
        <dbReference type="Proteomes" id="UP000179324"/>
    </source>
</evidence>
<feature type="domain" description="HTH HARE-type" evidence="2">
    <location>
        <begin position="211"/>
        <end position="275"/>
    </location>
</feature>
<dbReference type="GO" id="GO:0006352">
    <property type="term" value="P:DNA-templated transcription initiation"/>
    <property type="evidence" value="ECO:0007669"/>
    <property type="project" value="InterPro"/>
</dbReference>
<gene>
    <name evidence="3" type="ORF">A2127_00590</name>
</gene>
<dbReference type="InterPro" id="IPR038087">
    <property type="entry name" value="RNAP_delta_N_dom_sf"/>
</dbReference>
<dbReference type="Gene3D" id="1.10.10.1250">
    <property type="entry name" value="RNA polymerase, subunit delta, N-terminal domain"/>
    <property type="match status" value="1"/>
</dbReference>
<dbReference type="Proteomes" id="UP000179324">
    <property type="component" value="Unassembled WGS sequence"/>
</dbReference>
<evidence type="ECO:0000259" key="2">
    <source>
        <dbReference type="PROSITE" id="PS51913"/>
    </source>
</evidence>
<evidence type="ECO:0000256" key="1">
    <source>
        <dbReference type="ARBA" id="ARBA00023163"/>
    </source>
</evidence>
<dbReference type="PANTHER" id="PTHR30603:SF47">
    <property type="entry name" value="RNA POLYMERASE SIGMA FACTOR SIGD, CHLOROPLASTIC"/>
    <property type="match status" value="1"/>
</dbReference>
<dbReference type="GO" id="GO:0003700">
    <property type="term" value="F:DNA-binding transcription factor activity"/>
    <property type="evidence" value="ECO:0007669"/>
    <property type="project" value="InterPro"/>
</dbReference>
<dbReference type="SUPFAM" id="SSF88659">
    <property type="entry name" value="Sigma3 and sigma4 domains of RNA polymerase sigma factors"/>
    <property type="match status" value="1"/>
</dbReference>
<sequence length="339" mass="39349">MKEVNELLNDLLTDFNPKQRRVIESRFGIKNGARVTLQKIGDELGVTRERVRQIEEQGMEKLRPRVKKEAASVIKDAKIYLAGVGGVRRDDFYINELKYLLAVNDSKVKHAGQKLRFLLLVADEPRFCHGDDEVNDFWYLNDEAKEKFFKLVKKVTGLLESGDRREVLEKKTYLAECRNMSLSHMLTIPKYFGTNVFGDFGLKTWPEIEPRTVRDKAYLVLRKHSKPLHFADIAKSINYFGIDKKPAHVQTVHNELIKDVRFVLVGRGMYALAEHGFEPGTVREVMAGLLKRRGPLKPNEIIKLVNQQRILKENTILLNLQNRRHFKRLDDGRYHVREA</sequence>
<dbReference type="AlphaFoldDB" id="A0A1F6BNC0"/>